<evidence type="ECO:0000313" key="5">
    <source>
        <dbReference type="Proteomes" id="UP000198599"/>
    </source>
</evidence>
<sequence>MSFRIASDIGGTFTDTVLVGDDGKRFVFKKILTTPQQPDNAVIEGVKALLDDLPPDRPAIDRFVHGTTLFTNALIERKGSLTALITTKGFRDAIEIGRENRYEIYDLRIKNPAPLAPRHLRFELDERVLADGSVRKTFADDDLRELIQQLRAAEVEAVGVSFLHSYVNDTHERRVGQILSEEAPEITVSLSCDLVPEVGEFVRSSTVLANVYVKRIAENYLNRLRDRALHELNIDTDLFIIQSDGGLYEIKEAIHKPILLVESGPAGGALAAAHYGAMLGHKNILAFDMGGTTAKACMIVDGEPLIANEFEVDRQYQFKKHSGLPIKVPVIDLIEIGTGGGSIAGVDAMKRLQVGPKSAGSEPGPAAYDLGGTEPTVTDAGLVLGYLDPDFFLGGAMKLDITKARAAIEKKIAKPLNMSVTEAAFGIHQLANESMASASRIHTIERGQNIQAFPMFATGGAGPMHAFGVASVLRCPRVIYPLGAGVMSALGFLTAPVSMSFSRSRPSRVDTLNWAEASRIVDEMKTEGRTILRRTVAEAEIGFKVFADMRYVLQGSEVRVPIEFDQFEEHSGPALKQAFEQVYTSVYGHLMHAPVELISWRVIVHGPKPDLILGCSGGSGEHSVAGAMKGQRAIYIPATKQMTQVPVYDRYKLPAGSRITGPTIIEEHESTVVINGMATVNVDEFSNLIVDLERKKD</sequence>
<dbReference type="Pfam" id="PF01968">
    <property type="entry name" value="Hydantoinase_A"/>
    <property type="match status" value="1"/>
</dbReference>
<dbReference type="SUPFAM" id="SSF53067">
    <property type="entry name" value="Actin-like ATPase domain"/>
    <property type="match status" value="1"/>
</dbReference>
<accession>A0A1I5GXJ9</accession>
<dbReference type="RefSeq" id="WP_092842375.1">
    <property type="nucleotide sequence ID" value="NZ_FOVP01000042.1"/>
</dbReference>
<dbReference type="Pfam" id="PF19278">
    <property type="entry name" value="Hydant_A_C"/>
    <property type="match status" value="1"/>
</dbReference>
<name>A0A1I5GXJ9_9RHOB</name>
<dbReference type="InterPro" id="IPR049517">
    <property type="entry name" value="ACX-like_C"/>
</dbReference>
<feature type="domain" description="Hydantoinase/oxoprolinase N-terminal" evidence="2">
    <location>
        <begin position="4"/>
        <end position="182"/>
    </location>
</feature>
<dbReference type="STRING" id="1005928.SAMN04487859_14211"/>
<proteinExistence type="predicted"/>
<dbReference type="OrthoDB" id="9759608at2"/>
<protein>
    <submittedName>
        <fullName evidence="4">N-methylhydantoinase A</fullName>
    </submittedName>
</protein>
<evidence type="ECO:0000313" key="4">
    <source>
        <dbReference type="EMBL" id="SFO40546.1"/>
    </source>
</evidence>
<evidence type="ECO:0000259" key="3">
    <source>
        <dbReference type="Pfam" id="PF19278"/>
    </source>
</evidence>
<organism evidence="4 5">
    <name type="scientific">Roseovarius lutimaris</name>
    <dbReference type="NCBI Taxonomy" id="1005928"/>
    <lineage>
        <taxon>Bacteria</taxon>
        <taxon>Pseudomonadati</taxon>
        <taxon>Pseudomonadota</taxon>
        <taxon>Alphaproteobacteria</taxon>
        <taxon>Rhodobacterales</taxon>
        <taxon>Roseobacteraceae</taxon>
        <taxon>Roseovarius</taxon>
    </lineage>
</organism>
<dbReference type="InterPro" id="IPR002821">
    <property type="entry name" value="Hydantoinase_A"/>
</dbReference>
<dbReference type="InterPro" id="IPR008040">
    <property type="entry name" value="Hydant_A_N"/>
</dbReference>
<dbReference type="Pfam" id="PF05378">
    <property type="entry name" value="Hydant_A_N"/>
    <property type="match status" value="1"/>
</dbReference>
<dbReference type="InterPro" id="IPR045079">
    <property type="entry name" value="Oxoprolinase-like"/>
</dbReference>
<reference evidence="5" key="1">
    <citation type="submission" date="2016-10" db="EMBL/GenBank/DDBJ databases">
        <authorList>
            <person name="Varghese N."/>
            <person name="Submissions S."/>
        </authorList>
    </citation>
    <scope>NUCLEOTIDE SEQUENCE [LARGE SCALE GENOMIC DNA]</scope>
    <source>
        <strain evidence="5">DSM 28463</strain>
    </source>
</reference>
<gene>
    <name evidence="4" type="ORF">SAMN04487859_14211</name>
</gene>
<evidence type="ECO:0000259" key="2">
    <source>
        <dbReference type="Pfam" id="PF05378"/>
    </source>
</evidence>
<keyword evidence="5" id="KW-1185">Reference proteome</keyword>
<dbReference type="EMBL" id="FOVP01000042">
    <property type="protein sequence ID" value="SFO40546.1"/>
    <property type="molecule type" value="Genomic_DNA"/>
</dbReference>
<dbReference type="InterPro" id="IPR043129">
    <property type="entry name" value="ATPase_NBD"/>
</dbReference>
<dbReference type="GO" id="GO:0006749">
    <property type="term" value="P:glutathione metabolic process"/>
    <property type="evidence" value="ECO:0007669"/>
    <property type="project" value="TreeGrafter"/>
</dbReference>
<dbReference type="AlphaFoldDB" id="A0A1I5GXJ9"/>
<feature type="domain" description="Acetophenone carboxylase-like C-terminal" evidence="3">
    <location>
        <begin position="520"/>
        <end position="686"/>
    </location>
</feature>
<evidence type="ECO:0000259" key="1">
    <source>
        <dbReference type="Pfam" id="PF01968"/>
    </source>
</evidence>
<dbReference type="PANTHER" id="PTHR11365:SF23">
    <property type="entry name" value="HYPOTHETICAL 5-OXOPROLINASE (EUROFUNG)-RELATED"/>
    <property type="match status" value="1"/>
</dbReference>
<dbReference type="GO" id="GO:0017168">
    <property type="term" value="F:5-oxoprolinase (ATP-hydrolyzing) activity"/>
    <property type="evidence" value="ECO:0007669"/>
    <property type="project" value="TreeGrafter"/>
</dbReference>
<feature type="domain" description="Hydantoinase A/oxoprolinase" evidence="1">
    <location>
        <begin position="203"/>
        <end position="497"/>
    </location>
</feature>
<dbReference type="GO" id="GO:0005829">
    <property type="term" value="C:cytosol"/>
    <property type="evidence" value="ECO:0007669"/>
    <property type="project" value="TreeGrafter"/>
</dbReference>
<dbReference type="PANTHER" id="PTHR11365">
    <property type="entry name" value="5-OXOPROLINASE RELATED"/>
    <property type="match status" value="1"/>
</dbReference>
<dbReference type="Proteomes" id="UP000198599">
    <property type="component" value="Unassembled WGS sequence"/>
</dbReference>